<dbReference type="WBParaSite" id="JU765_v2.g6374.t1">
    <property type="protein sequence ID" value="JU765_v2.g6374.t1"/>
    <property type="gene ID" value="JU765_v2.g6374"/>
</dbReference>
<sequence length="482" mass="54970">MKNPDGLPGIAGDRKFISALYVYQKSKEELKKIDDEGKNKEKKEKTELVSLKYCLEALDHCFTRCAKSSDETKIHYLDYIRWNRDIIVTDLDCFKRIPHLNDFFPTITEYEDVCKEIIEKNFQLTTEDKAVVNQYVHAYERNEAQYLITRLKDVDVHLKKSVQEAFELFKDYREFDDGCAKTNDELIAKALKLAHSRATENVLQTALRNIKEAIVYIKHVMEERIAEAWEVGKLCLNPIRHPIETGKNVAYAARHPIETLTEIIRCAKKNPWKFGILMALGLVGVAGIVGAILVFSPLIAIPLSGMAATAIGCGFGAIGVGAALTTMAASGGAARAADEAERRIAIQEAKEAALIAKDKEEGKKIAEDVLDNYIRRKELRKAREKTEKAIRKQRLEKEKEEERKLQIASMTQQQLEEEEPRMQTAKEEIETNLLENEQKIKQYEEEIRQFSEDTEKINEGRNALGRCLEHLAKNNKPVDQEM</sequence>
<dbReference type="Proteomes" id="UP000887576">
    <property type="component" value="Unplaced"/>
</dbReference>
<evidence type="ECO:0000313" key="2">
    <source>
        <dbReference type="WBParaSite" id="JU765_v2.g6374.t1"/>
    </source>
</evidence>
<protein>
    <submittedName>
        <fullName evidence="2">Uncharacterized protein</fullName>
    </submittedName>
</protein>
<proteinExistence type="predicted"/>
<reference evidence="2" key="1">
    <citation type="submission" date="2022-11" db="UniProtKB">
        <authorList>
            <consortium name="WormBaseParasite"/>
        </authorList>
    </citation>
    <scope>IDENTIFICATION</scope>
</reference>
<name>A0AC34RFA1_9BILA</name>
<organism evidence="1 2">
    <name type="scientific">Panagrolaimus sp. JU765</name>
    <dbReference type="NCBI Taxonomy" id="591449"/>
    <lineage>
        <taxon>Eukaryota</taxon>
        <taxon>Metazoa</taxon>
        <taxon>Ecdysozoa</taxon>
        <taxon>Nematoda</taxon>
        <taxon>Chromadorea</taxon>
        <taxon>Rhabditida</taxon>
        <taxon>Tylenchina</taxon>
        <taxon>Panagrolaimomorpha</taxon>
        <taxon>Panagrolaimoidea</taxon>
        <taxon>Panagrolaimidae</taxon>
        <taxon>Panagrolaimus</taxon>
    </lineage>
</organism>
<evidence type="ECO:0000313" key="1">
    <source>
        <dbReference type="Proteomes" id="UP000887576"/>
    </source>
</evidence>
<accession>A0AC34RFA1</accession>